<accession>A0ABV0SZS5</accession>
<evidence type="ECO:0000313" key="5">
    <source>
        <dbReference type="Proteomes" id="UP001482620"/>
    </source>
</evidence>
<dbReference type="Gene3D" id="1.10.220.10">
    <property type="entry name" value="Annexin"/>
    <property type="match status" value="1"/>
</dbReference>
<dbReference type="InterPro" id="IPR037104">
    <property type="entry name" value="Annexin_sf"/>
</dbReference>
<dbReference type="Proteomes" id="UP001482620">
    <property type="component" value="Unassembled WGS sequence"/>
</dbReference>
<dbReference type="SUPFAM" id="SSF47874">
    <property type="entry name" value="Annexin"/>
    <property type="match status" value="1"/>
</dbReference>
<comment type="caution">
    <text evidence="4">The sequence shown here is derived from an EMBL/GenBank/DDBJ whole genome shotgun (WGS) entry which is preliminary data.</text>
</comment>
<keyword evidence="2" id="KW-0677">Repeat</keyword>
<proteinExistence type="inferred from homology"/>
<evidence type="ECO:0000313" key="4">
    <source>
        <dbReference type="EMBL" id="MEQ2225734.1"/>
    </source>
</evidence>
<keyword evidence="3" id="KW-0041">Annexin</keyword>
<dbReference type="InterPro" id="IPR001464">
    <property type="entry name" value="Annexin"/>
</dbReference>
<evidence type="ECO:0000256" key="2">
    <source>
        <dbReference type="ARBA" id="ARBA00022737"/>
    </source>
</evidence>
<dbReference type="InterPro" id="IPR018502">
    <property type="entry name" value="Annexin_repeat"/>
</dbReference>
<dbReference type="PRINTS" id="PR00196">
    <property type="entry name" value="ANNEXIN"/>
</dbReference>
<evidence type="ECO:0000256" key="3">
    <source>
        <dbReference type="ARBA" id="ARBA00023216"/>
    </source>
</evidence>
<dbReference type="Pfam" id="PF00191">
    <property type="entry name" value="Annexin"/>
    <property type="match status" value="1"/>
</dbReference>
<dbReference type="PANTHER" id="PTHR10502">
    <property type="entry name" value="ANNEXIN"/>
    <property type="match status" value="1"/>
</dbReference>
<keyword evidence="5" id="KW-1185">Reference proteome</keyword>
<protein>
    <submittedName>
        <fullName evidence="4">Uncharacterized protein</fullName>
    </submittedName>
</protein>
<dbReference type="EMBL" id="JAHRIQ010013684">
    <property type="protein sequence ID" value="MEQ2225734.1"/>
    <property type="molecule type" value="Genomic_DNA"/>
</dbReference>
<dbReference type="PANTHER" id="PTHR10502:SF18">
    <property type="entry name" value="ANNEXIN A2-RELATED"/>
    <property type="match status" value="1"/>
</dbReference>
<gene>
    <name evidence="4" type="ORF">ILYODFUR_020391</name>
</gene>
<comment type="similarity">
    <text evidence="1">Belongs to the annexin family.</text>
</comment>
<evidence type="ECO:0000256" key="1">
    <source>
        <dbReference type="ARBA" id="ARBA00007831"/>
    </source>
</evidence>
<dbReference type="SMART" id="SM00335">
    <property type="entry name" value="ANX"/>
    <property type="match status" value="1"/>
</dbReference>
<name>A0ABV0SZS5_9TELE</name>
<sequence length="100" mass="11216">MHNFSADSFSSAQSKGAKEKIVTRIIVSRCEVDLKKICSEYKHTFGQSLQQTITVSSLLLIKCKAFSIMLPSPYRFFPSLQEHTKGDYQKALLGLCGPEQ</sequence>
<reference evidence="4 5" key="1">
    <citation type="submission" date="2021-06" db="EMBL/GenBank/DDBJ databases">
        <authorList>
            <person name="Palmer J.M."/>
        </authorList>
    </citation>
    <scope>NUCLEOTIDE SEQUENCE [LARGE SCALE GENOMIC DNA]</scope>
    <source>
        <strain evidence="5">if_2019</strain>
        <tissue evidence="4">Muscle</tissue>
    </source>
</reference>
<organism evidence="4 5">
    <name type="scientific">Ilyodon furcidens</name>
    <name type="common">goldbreast splitfin</name>
    <dbReference type="NCBI Taxonomy" id="33524"/>
    <lineage>
        <taxon>Eukaryota</taxon>
        <taxon>Metazoa</taxon>
        <taxon>Chordata</taxon>
        <taxon>Craniata</taxon>
        <taxon>Vertebrata</taxon>
        <taxon>Euteleostomi</taxon>
        <taxon>Actinopterygii</taxon>
        <taxon>Neopterygii</taxon>
        <taxon>Teleostei</taxon>
        <taxon>Neoteleostei</taxon>
        <taxon>Acanthomorphata</taxon>
        <taxon>Ovalentaria</taxon>
        <taxon>Atherinomorphae</taxon>
        <taxon>Cyprinodontiformes</taxon>
        <taxon>Goodeidae</taxon>
        <taxon>Ilyodon</taxon>
    </lineage>
</organism>